<reference evidence="1 2" key="1">
    <citation type="submission" date="2016-08" db="EMBL/GenBank/DDBJ databases">
        <authorList>
            <person name="Bristol A.J."/>
            <person name="Almonte K.F."/>
            <person name="Kendera W.M."/>
            <person name="Nayek S."/>
            <person name="Syed N."/>
            <person name="Wagner P.E."/>
            <person name="Donegan-Quick R."/>
            <person name="Kim T."/>
            <person name="Visi D.K."/>
            <person name="Allen M.S."/>
            <person name="Hughes L.E."/>
            <person name="Garlena R.A."/>
            <person name="Russell D.A."/>
            <person name="Pope W.H."/>
            <person name="Jacobs-Sera D."/>
            <person name="Hendrix R.W."/>
            <person name="Hatfull G.F."/>
        </authorList>
    </citation>
    <scope>NUCLEOTIDE SEQUENCE [LARGE SCALE GENOMIC DNA]</scope>
</reference>
<organism evidence="1 2">
    <name type="scientific">Arthrobacter phage Oxynfrius</name>
    <dbReference type="NCBI Taxonomy" id="1897429"/>
    <lineage>
        <taxon>Viruses</taxon>
        <taxon>Duplodnaviria</taxon>
        <taxon>Heunggongvirae</taxon>
        <taxon>Uroviricota</taxon>
        <taxon>Caudoviricetes</taxon>
        <taxon>Korravirus</taxon>
        <taxon>Korravirus oxynfrius</taxon>
    </lineage>
</organism>
<evidence type="ECO:0000313" key="1">
    <source>
        <dbReference type="EMBL" id="AOZ65100.1"/>
    </source>
</evidence>
<evidence type="ECO:0000313" key="2">
    <source>
        <dbReference type="Proteomes" id="UP000223183"/>
    </source>
</evidence>
<sequence>MERRYLQPRMSSKDYVRKGGAKSIRFTADYWAALRKQRQEQEAKLLRRQVVAHCRFMDRDGQPPLYVFFGGAQELRHWSQDFMLALLAVGVGFEPRQDIVAARPERIRGHRRRLVAVWSSDPTPVGERQRQAEIDTMYAIEHMNQMNGYEVSRETADA</sequence>
<gene>
    <name evidence="1" type="ORF">SEA_OXYNFRIUS_32</name>
</gene>
<name>A0A1I9SE23_9CAUD</name>
<keyword evidence="2" id="KW-1185">Reference proteome</keyword>
<dbReference type="Proteomes" id="UP000223183">
    <property type="component" value="Segment"/>
</dbReference>
<dbReference type="EMBL" id="KX688102">
    <property type="protein sequence ID" value="AOZ65100.1"/>
    <property type="molecule type" value="Genomic_DNA"/>
</dbReference>
<accession>A0A1I9SE23</accession>
<proteinExistence type="predicted"/>
<protein>
    <submittedName>
        <fullName evidence="1">Uncharacterized protein</fullName>
    </submittedName>
</protein>